<organism evidence="1 2">
    <name type="scientific">Actinoalloteichus hymeniacidonis</name>
    <dbReference type="NCBI Taxonomy" id="340345"/>
    <lineage>
        <taxon>Bacteria</taxon>
        <taxon>Bacillati</taxon>
        <taxon>Actinomycetota</taxon>
        <taxon>Actinomycetes</taxon>
        <taxon>Pseudonocardiales</taxon>
        <taxon>Pseudonocardiaceae</taxon>
        <taxon>Actinoalloteichus</taxon>
    </lineage>
</organism>
<dbReference type="EMBL" id="CP014859">
    <property type="protein sequence ID" value="AOS64796.1"/>
    <property type="molecule type" value="Genomic_DNA"/>
</dbReference>
<gene>
    <name evidence="1" type="ORF">TL08_20025</name>
</gene>
<sequence length="204" mass="21755">MRGNVAGPTAEVLRLLLPMSIRQLPKNPGSLPGTWTFAIEDPEIPQLGEQLPPATFLLGDVGRLSNSDVESVDVLIDTRPQEAPAQRVDEMLAVHVGAGMAVVAGIDRHLSIGAAVGEPIHVDIPFEGDGIDECPVRWWAAAAFTWVVQGHPLARLASAIPMATGSQDVGRTATRCVRAGRLAHCVDIGDPKSFQSGLHDLRLR</sequence>
<keyword evidence="2" id="KW-1185">Reference proteome</keyword>
<name>A0AAC9HTF0_9PSEU</name>
<dbReference type="AlphaFoldDB" id="A0AAC9HTF0"/>
<evidence type="ECO:0000313" key="2">
    <source>
        <dbReference type="Proteomes" id="UP000095210"/>
    </source>
</evidence>
<accession>A0AAC9HTF0</accession>
<evidence type="ECO:0000313" key="1">
    <source>
        <dbReference type="EMBL" id="AOS64796.1"/>
    </source>
</evidence>
<proteinExistence type="predicted"/>
<protein>
    <submittedName>
        <fullName evidence="1">Uncharacterized protein</fullName>
    </submittedName>
</protein>
<reference evidence="2" key="1">
    <citation type="submission" date="2016-03" db="EMBL/GenBank/DDBJ databases">
        <title>Complete genome sequence of the type strain Actinoalloteichus hymeniacidonis DSM 45092.</title>
        <authorList>
            <person name="Schaffert L."/>
            <person name="Albersmeier A."/>
            <person name="Winkler A."/>
            <person name="Kalinowski J."/>
            <person name="Zotchev S."/>
            <person name="Ruckert C."/>
        </authorList>
    </citation>
    <scope>NUCLEOTIDE SEQUENCE [LARGE SCALE GENOMIC DNA]</scope>
    <source>
        <strain evidence="2">HPA177(T) (DSM 45092(T))</strain>
    </source>
</reference>
<dbReference type="KEGG" id="ahm:TL08_20025"/>
<dbReference type="Proteomes" id="UP000095210">
    <property type="component" value="Chromosome"/>
</dbReference>